<dbReference type="RefSeq" id="WP_147164633.1">
    <property type="nucleotide sequence ID" value="NZ_BJZO01000091.1"/>
</dbReference>
<evidence type="ECO:0008006" key="3">
    <source>
        <dbReference type="Google" id="ProtNLM"/>
    </source>
</evidence>
<dbReference type="OrthoDB" id="7843333at2"/>
<evidence type="ECO:0000313" key="2">
    <source>
        <dbReference type="Proteomes" id="UP000321567"/>
    </source>
</evidence>
<dbReference type="Pfam" id="PF05119">
    <property type="entry name" value="Terminase_4"/>
    <property type="match status" value="1"/>
</dbReference>
<name>A0A512HAX2_9PROT</name>
<gene>
    <name evidence="1" type="ORF">ROR02_27370</name>
</gene>
<dbReference type="AlphaFoldDB" id="A0A512HAX2"/>
<dbReference type="NCBIfam" id="TIGR01558">
    <property type="entry name" value="sm_term_P27"/>
    <property type="match status" value="1"/>
</dbReference>
<reference evidence="1 2" key="1">
    <citation type="submission" date="2019-07" db="EMBL/GenBank/DDBJ databases">
        <title>Whole genome shotgun sequence of Rhodospirillum oryzae NBRC 107573.</title>
        <authorList>
            <person name="Hosoyama A."/>
            <person name="Uohara A."/>
            <person name="Ohji S."/>
            <person name="Ichikawa N."/>
        </authorList>
    </citation>
    <scope>NUCLEOTIDE SEQUENCE [LARGE SCALE GENOMIC DNA]</scope>
    <source>
        <strain evidence="1 2">NBRC 107573</strain>
    </source>
</reference>
<evidence type="ECO:0000313" key="1">
    <source>
        <dbReference type="EMBL" id="GEO82606.1"/>
    </source>
</evidence>
<organism evidence="1 2">
    <name type="scientific">Pararhodospirillum oryzae</name>
    <dbReference type="NCBI Taxonomy" id="478448"/>
    <lineage>
        <taxon>Bacteria</taxon>
        <taxon>Pseudomonadati</taxon>
        <taxon>Pseudomonadota</taxon>
        <taxon>Alphaproteobacteria</taxon>
        <taxon>Rhodospirillales</taxon>
        <taxon>Rhodospirillaceae</taxon>
        <taxon>Pararhodospirillum</taxon>
    </lineage>
</organism>
<keyword evidence="2" id="KW-1185">Reference proteome</keyword>
<dbReference type="InterPro" id="IPR006448">
    <property type="entry name" value="Phage_term_ssu_P27"/>
</dbReference>
<comment type="caution">
    <text evidence="1">The sequence shown here is derived from an EMBL/GenBank/DDBJ whole genome shotgun (WGS) entry which is preliminary data.</text>
</comment>
<accession>A0A512HAX2</accession>
<protein>
    <recommendedName>
        <fullName evidence="3">Terminase</fullName>
    </recommendedName>
</protein>
<dbReference type="EMBL" id="BJZO01000091">
    <property type="protein sequence ID" value="GEO82606.1"/>
    <property type="molecule type" value="Genomic_DNA"/>
</dbReference>
<proteinExistence type="predicted"/>
<sequence length="134" mass="14807">MKGRKPKLSLVENAPLAGGCPAAPPWLPPLAQAEWRRAAPQLHARGVLTDDVFAMMESYCIASGQVRECEEVMLREGRFVEGERGQTVHPAHRLQQAAMREARLLACELGISPHRKKAVEEEDKTGGWDLDLLA</sequence>
<dbReference type="Proteomes" id="UP000321567">
    <property type="component" value="Unassembled WGS sequence"/>
</dbReference>